<feature type="transmembrane region" description="Helical" evidence="6">
    <location>
        <begin position="261"/>
        <end position="279"/>
    </location>
</feature>
<protein>
    <submittedName>
        <fullName evidence="8">EamA family transporter</fullName>
    </submittedName>
</protein>
<feature type="transmembrane region" description="Helical" evidence="6">
    <location>
        <begin position="120"/>
        <end position="138"/>
    </location>
</feature>
<evidence type="ECO:0000256" key="1">
    <source>
        <dbReference type="ARBA" id="ARBA00004141"/>
    </source>
</evidence>
<accession>A0A7Y0L3M3</accession>
<name>A0A7Y0L3M3_9FIRM</name>
<dbReference type="InterPro" id="IPR037185">
    <property type="entry name" value="EmrE-like"/>
</dbReference>
<dbReference type="Pfam" id="PF00892">
    <property type="entry name" value="EamA"/>
    <property type="match status" value="2"/>
</dbReference>
<comment type="subcellular location">
    <subcellularLocation>
        <location evidence="1">Membrane</location>
        <topology evidence="1">Multi-pass membrane protein</topology>
    </subcellularLocation>
</comment>
<proteinExistence type="inferred from homology"/>
<dbReference type="PANTHER" id="PTHR32322">
    <property type="entry name" value="INNER MEMBRANE TRANSPORTER"/>
    <property type="match status" value="1"/>
</dbReference>
<dbReference type="Proteomes" id="UP000533476">
    <property type="component" value="Unassembled WGS sequence"/>
</dbReference>
<evidence type="ECO:0000256" key="3">
    <source>
        <dbReference type="ARBA" id="ARBA00022692"/>
    </source>
</evidence>
<keyword evidence="4 6" id="KW-1133">Transmembrane helix</keyword>
<keyword evidence="3 6" id="KW-0812">Transmembrane</keyword>
<feature type="transmembrane region" description="Helical" evidence="6">
    <location>
        <begin position="88"/>
        <end position="108"/>
    </location>
</feature>
<evidence type="ECO:0000313" key="9">
    <source>
        <dbReference type="Proteomes" id="UP000533476"/>
    </source>
</evidence>
<feature type="transmembrane region" description="Helical" evidence="6">
    <location>
        <begin position="37"/>
        <end position="54"/>
    </location>
</feature>
<dbReference type="PANTHER" id="PTHR32322:SF2">
    <property type="entry name" value="EAMA DOMAIN-CONTAINING PROTEIN"/>
    <property type="match status" value="1"/>
</dbReference>
<feature type="transmembrane region" description="Helical" evidence="6">
    <location>
        <begin position="205"/>
        <end position="224"/>
    </location>
</feature>
<dbReference type="RefSeq" id="WP_169099220.1">
    <property type="nucleotide sequence ID" value="NZ_JABBVZ010000028.1"/>
</dbReference>
<reference evidence="8 9" key="1">
    <citation type="submission" date="2020-04" db="EMBL/GenBank/DDBJ databases">
        <authorList>
            <person name="Zhang R."/>
            <person name="Schippers A."/>
        </authorList>
    </citation>
    <scope>NUCLEOTIDE SEQUENCE [LARGE SCALE GENOMIC DNA]</scope>
    <source>
        <strain evidence="8 9">DSM 109850</strain>
    </source>
</reference>
<feature type="domain" description="EamA" evidence="7">
    <location>
        <begin position="146"/>
        <end position="275"/>
    </location>
</feature>
<evidence type="ECO:0000256" key="4">
    <source>
        <dbReference type="ARBA" id="ARBA00022989"/>
    </source>
</evidence>
<feature type="domain" description="EamA" evidence="7">
    <location>
        <begin position="6"/>
        <end position="136"/>
    </location>
</feature>
<dbReference type="EMBL" id="JABBVZ010000028">
    <property type="protein sequence ID" value="NMP22686.1"/>
    <property type="molecule type" value="Genomic_DNA"/>
</dbReference>
<dbReference type="SUPFAM" id="SSF103481">
    <property type="entry name" value="Multidrug resistance efflux transporter EmrE"/>
    <property type="match status" value="2"/>
</dbReference>
<dbReference type="AlphaFoldDB" id="A0A7Y0L3M3"/>
<dbReference type="Gene3D" id="1.10.3730.20">
    <property type="match status" value="1"/>
</dbReference>
<evidence type="ECO:0000313" key="8">
    <source>
        <dbReference type="EMBL" id="NMP22686.1"/>
    </source>
</evidence>
<evidence type="ECO:0000259" key="7">
    <source>
        <dbReference type="Pfam" id="PF00892"/>
    </source>
</evidence>
<comment type="caution">
    <text evidence="8">The sequence shown here is derived from an EMBL/GenBank/DDBJ whole genome shotgun (WGS) entry which is preliminary data.</text>
</comment>
<evidence type="ECO:0000256" key="5">
    <source>
        <dbReference type="ARBA" id="ARBA00023136"/>
    </source>
</evidence>
<feature type="transmembrane region" description="Helical" evidence="6">
    <location>
        <begin position="7"/>
        <end position="25"/>
    </location>
</feature>
<feature type="transmembrane region" description="Helical" evidence="6">
    <location>
        <begin position="150"/>
        <end position="168"/>
    </location>
</feature>
<comment type="similarity">
    <text evidence="2">Belongs to the EamA transporter family.</text>
</comment>
<feature type="transmembrane region" description="Helical" evidence="6">
    <location>
        <begin position="64"/>
        <end position="82"/>
    </location>
</feature>
<keyword evidence="9" id="KW-1185">Reference proteome</keyword>
<feature type="transmembrane region" description="Helical" evidence="6">
    <location>
        <begin position="236"/>
        <end position="255"/>
    </location>
</feature>
<dbReference type="InterPro" id="IPR000620">
    <property type="entry name" value="EamA_dom"/>
</dbReference>
<organism evidence="8 9">
    <name type="scientific">Sulfobacillus harzensis</name>
    <dbReference type="NCBI Taxonomy" id="2729629"/>
    <lineage>
        <taxon>Bacteria</taxon>
        <taxon>Bacillati</taxon>
        <taxon>Bacillota</taxon>
        <taxon>Clostridia</taxon>
        <taxon>Eubacteriales</taxon>
        <taxon>Clostridiales Family XVII. Incertae Sedis</taxon>
        <taxon>Sulfobacillus</taxon>
    </lineage>
</organism>
<evidence type="ECO:0000256" key="2">
    <source>
        <dbReference type="ARBA" id="ARBA00007362"/>
    </source>
</evidence>
<dbReference type="GO" id="GO:0016020">
    <property type="term" value="C:membrane"/>
    <property type="evidence" value="ECO:0007669"/>
    <property type="project" value="UniProtKB-SubCell"/>
</dbReference>
<feature type="transmembrane region" description="Helical" evidence="6">
    <location>
        <begin position="180"/>
        <end position="199"/>
    </location>
</feature>
<evidence type="ECO:0000256" key="6">
    <source>
        <dbReference type="SAM" id="Phobius"/>
    </source>
</evidence>
<dbReference type="InterPro" id="IPR050638">
    <property type="entry name" value="AA-Vitamin_Transporters"/>
</dbReference>
<gene>
    <name evidence="8" type="ORF">HIJ39_10015</name>
</gene>
<sequence length="298" mass="32140">MKSDRRGELGISLIVLSWGINYVVTKIGVAQLSPVDFVFWRFVGTALFALPWTLRKRPRGRREWLGIVVMGLVGVSLYQWLFSTALNLTLSANVAFIFNLSPLLTLLWQRVVQRRVMGQHIWWGAALSFAGVALLARASLHGGGYLGDVFALGAAASWSAFALITDHFRVSVTGLAQTGWISLIGALGLLPFVNFAAPWQAGGSTVWPLLYTIIFVTLMGLSLWQTAVASLGAGRASLMLYIIPLVAAVAGWVFLGERLGILEGVGAVAILAGVAWADGRFMRQKSGPMEPPAAEESV</sequence>
<keyword evidence="5 6" id="KW-0472">Membrane</keyword>